<evidence type="ECO:0000313" key="3">
    <source>
        <dbReference type="Proteomes" id="UP001196413"/>
    </source>
</evidence>
<dbReference type="AlphaFoldDB" id="A0AAD5N5Z6"/>
<dbReference type="Proteomes" id="UP001196413">
    <property type="component" value="Unassembled WGS sequence"/>
</dbReference>
<dbReference type="EMBL" id="JAHQIW010003992">
    <property type="protein sequence ID" value="KAJ1360859.1"/>
    <property type="molecule type" value="Genomic_DNA"/>
</dbReference>
<keyword evidence="3" id="KW-1185">Reference proteome</keyword>
<dbReference type="EMBL" id="JAHQIW010003993">
    <property type="protein sequence ID" value="KAJ1360861.1"/>
    <property type="molecule type" value="Genomic_DNA"/>
</dbReference>
<comment type="caution">
    <text evidence="1">The sequence shown here is derived from an EMBL/GenBank/DDBJ whole genome shotgun (WGS) entry which is preliminary data.</text>
</comment>
<sequence>MRNATRSNREHCYSILEHSEKKIYEHAAHCLAMVASWKRALLDSAGSKVVTRHAIISHLRLVQTFPIYFKVSALLSNIVGNETLKVDLLRLAAGQVIEYIGNKQWSLENVQSFIIFNGFDSAPSNVFDTPPATNRAELRQALSCIQGVLRQVNSTSPLASMLITILP</sequence>
<reference evidence="1" key="1">
    <citation type="submission" date="2021-06" db="EMBL/GenBank/DDBJ databases">
        <title>Parelaphostrongylus tenuis whole genome reference sequence.</title>
        <authorList>
            <person name="Garwood T.J."/>
            <person name="Larsen P.A."/>
            <person name="Fountain-Jones N.M."/>
            <person name="Garbe J.R."/>
            <person name="Macchietto M.G."/>
            <person name="Kania S.A."/>
            <person name="Gerhold R.W."/>
            <person name="Richards J.E."/>
            <person name="Wolf T.M."/>
        </authorList>
    </citation>
    <scope>NUCLEOTIDE SEQUENCE</scope>
    <source>
        <strain evidence="1">MNPRO001-30</strain>
        <tissue evidence="1">Meninges</tissue>
    </source>
</reference>
<proteinExistence type="predicted"/>
<organism evidence="1 3">
    <name type="scientific">Parelaphostrongylus tenuis</name>
    <name type="common">Meningeal worm</name>
    <dbReference type="NCBI Taxonomy" id="148309"/>
    <lineage>
        <taxon>Eukaryota</taxon>
        <taxon>Metazoa</taxon>
        <taxon>Ecdysozoa</taxon>
        <taxon>Nematoda</taxon>
        <taxon>Chromadorea</taxon>
        <taxon>Rhabditida</taxon>
        <taxon>Rhabditina</taxon>
        <taxon>Rhabditomorpha</taxon>
        <taxon>Strongyloidea</taxon>
        <taxon>Metastrongylidae</taxon>
        <taxon>Parelaphostrongylus</taxon>
    </lineage>
</organism>
<evidence type="ECO:0000313" key="2">
    <source>
        <dbReference type="EMBL" id="KAJ1360861.1"/>
    </source>
</evidence>
<name>A0AAD5N5Z6_PARTN</name>
<accession>A0AAD5N5Z6</accession>
<gene>
    <name evidence="1" type="ORF">KIN20_019952</name>
    <name evidence="2" type="ORF">KIN20_019955</name>
</gene>
<evidence type="ECO:0000313" key="1">
    <source>
        <dbReference type="EMBL" id="KAJ1360859.1"/>
    </source>
</evidence>
<protein>
    <submittedName>
        <fullName evidence="1">Uncharacterized protein</fullName>
    </submittedName>
</protein>